<feature type="transmembrane region" description="Helical" evidence="8">
    <location>
        <begin position="258"/>
        <end position="279"/>
    </location>
</feature>
<evidence type="ECO:0000313" key="10">
    <source>
        <dbReference type="Proteomes" id="UP000292052"/>
    </source>
</evidence>
<dbReference type="Pfam" id="PF08395">
    <property type="entry name" value="7tm_7"/>
    <property type="match status" value="1"/>
</dbReference>
<keyword evidence="10" id="KW-1185">Reference proteome</keyword>
<comment type="caution">
    <text evidence="8">Lacks conserved residue(s) required for the propagation of feature annotation.</text>
</comment>
<comment type="subcellular location">
    <subcellularLocation>
        <location evidence="1 8">Cell membrane</location>
        <topology evidence="1 8">Multi-pass membrane protein</topology>
    </subcellularLocation>
</comment>
<dbReference type="GO" id="GO:0007165">
    <property type="term" value="P:signal transduction"/>
    <property type="evidence" value="ECO:0007669"/>
    <property type="project" value="UniProtKB-KW"/>
</dbReference>
<feature type="transmembrane region" description="Helical" evidence="8">
    <location>
        <begin position="34"/>
        <end position="53"/>
    </location>
</feature>
<comment type="caution">
    <text evidence="9">The sequence shown here is derived from an EMBL/GenBank/DDBJ whole genome shotgun (WGS) entry which is preliminary data.</text>
</comment>
<reference evidence="9 10" key="1">
    <citation type="submission" date="2017-03" db="EMBL/GenBank/DDBJ databases">
        <title>Genome of the blue death feigning beetle - Asbolus verrucosus.</title>
        <authorList>
            <person name="Rider S.D."/>
        </authorList>
    </citation>
    <scope>NUCLEOTIDE SEQUENCE [LARGE SCALE GENOMIC DNA]</scope>
    <source>
        <strain evidence="9">Butters</strain>
        <tissue evidence="9">Head and leg muscle</tissue>
    </source>
</reference>
<feature type="transmembrane region" description="Helical" evidence="8">
    <location>
        <begin position="151"/>
        <end position="172"/>
    </location>
</feature>
<evidence type="ECO:0000256" key="5">
    <source>
        <dbReference type="ARBA" id="ARBA00023136"/>
    </source>
</evidence>
<dbReference type="GO" id="GO:0008049">
    <property type="term" value="P:male courtship behavior"/>
    <property type="evidence" value="ECO:0007669"/>
    <property type="project" value="TreeGrafter"/>
</dbReference>
<feature type="transmembrane region" description="Helical" evidence="8">
    <location>
        <begin position="218"/>
        <end position="238"/>
    </location>
</feature>
<keyword evidence="6 8" id="KW-0675">Receptor</keyword>
<dbReference type="GO" id="GO:0030424">
    <property type="term" value="C:axon"/>
    <property type="evidence" value="ECO:0007669"/>
    <property type="project" value="TreeGrafter"/>
</dbReference>
<organism evidence="9 10">
    <name type="scientific">Asbolus verrucosus</name>
    <name type="common">Desert ironclad beetle</name>
    <dbReference type="NCBI Taxonomy" id="1661398"/>
    <lineage>
        <taxon>Eukaryota</taxon>
        <taxon>Metazoa</taxon>
        <taxon>Ecdysozoa</taxon>
        <taxon>Arthropoda</taxon>
        <taxon>Hexapoda</taxon>
        <taxon>Insecta</taxon>
        <taxon>Pterygota</taxon>
        <taxon>Neoptera</taxon>
        <taxon>Endopterygota</taxon>
        <taxon>Coleoptera</taxon>
        <taxon>Polyphaga</taxon>
        <taxon>Cucujiformia</taxon>
        <taxon>Tenebrionidae</taxon>
        <taxon>Pimeliinae</taxon>
        <taxon>Asbolus</taxon>
    </lineage>
</organism>
<feature type="non-terminal residue" evidence="9">
    <location>
        <position position="349"/>
    </location>
</feature>
<dbReference type="OrthoDB" id="6774919at2759"/>
<dbReference type="GO" id="GO:0043025">
    <property type="term" value="C:neuronal cell body"/>
    <property type="evidence" value="ECO:0007669"/>
    <property type="project" value="TreeGrafter"/>
</dbReference>
<keyword evidence="3 8" id="KW-0812">Transmembrane</keyword>
<evidence type="ECO:0000256" key="3">
    <source>
        <dbReference type="ARBA" id="ARBA00022692"/>
    </source>
</evidence>
<evidence type="ECO:0000256" key="2">
    <source>
        <dbReference type="ARBA" id="ARBA00022475"/>
    </source>
</evidence>
<proteinExistence type="inferred from homology"/>
<evidence type="ECO:0000256" key="7">
    <source>
        <dbReference type="ARBA" id="ARBA00023224"/>
    </source>
</evidence>
<evidence type="ECO:0000256" key="1">
    <source>
        <dbReference type="ARBA" id="ARBA00004651"/>
    </source>
</evidence>
<dbReference type="PANTHER" id="PTHR21143">
    <property type="entry name" value="INVERTEBRATE GUSTATORY RECEPTOR"/>
    <property type="match status" value="1"/>
</dbReference>
<name>A0A482WEU9_ASBVE</name>
<dbReference type="EMBL" id="QDEB01001111">
    <property type="protein sequence ID" value="RZC43223.1"/>
    <property type="molecule type" value="Genomic_DNA"/>
</dbReference>
<protein>
    <recommendedName>
        <fullName evidence="8">Gustatory receptor</fullName>
    </recommendedName>
</protein>
<comment type="similarity">
    <text evidence="8">Belongs to the insect chemoreceptor superfamily. Gustatory receptor (GR) family.</text>
</comment>
<comment type="function">
    <text evidence="8">Gustatory receptor which mediates acceptance or avoidance behavior, depending on its substrates.</text>
</comment>
<dbReference type="GO" id="GO:0030425">
    <property type="term" value="C:dendrite"/>
    <property type="evidence" value="ECO:0007669"/>
    <property type="project" value="TreeGrafter"/>
</dbReference>
<feature type="transmembrane region" description="Helical" evidence="8">
    <location>
        <begin position="65"/>
        <end position="84"/>
    </location>
</feature>
<evidence type="ECO:0000256" key="8">
    <source>
        <dbReference type="RuleBase" id="RU363108"/>
    </source>
</evidence>
<dbReference type="GO" id="GO:0050909">
    <property type="term" value="P:sensory perception of taste"/>
    <property type="evidence" value="ECO:0007669"/>
    <property type="project" value="InterPro"/>
</dbReference>
<sequence>MDYRLLNLLLRLGDFFAIIPSLKEPQAHKTIRQARLVLIKFFITVGTAMSIYYKDISRNYHMVKKISLILTDLVLYGFSMCVMMEGKKFKKWHRLLNNLKMIDCFLRCYIDDKKESLYTKFLVLLLIIFIITIYMCYYWTVVYGFVFWQRLSFTIFASYSLFIYTGCIYVILRTMLSKYRALKDVLKIIIFKNSVLYLREIEYLVSLMSETVCIFNDIFGRSLALMISFATLQLISYLDYGLSNRSYAGDMFHRALTQLLFCTLMCPTLVVILTCDSIVDESQAILSMVFRSRSSFRDPQRRKELYRFAELFSQNRPQFTAARYFSIEKSTILKILETILTFLIVLVQF</sequence>
<accession>A0A482WEU9</accession>
<keyword evidence="2 8" id="KW-1003">Cell membrane</keyword>
<feature type="transmembrane region" description="Helical" evidence="8">
    <location>
        <begin position="121"/>
        <end position="145"/>
    </location>
</feature>
<evidence type="ECO:0000256" key="4">
    <source>
        <dbReference type="ARBA" id="ARBA00022989"/>
    </source>
</evidence>
<gene>
    <name evidence="9" type="ORF">BDFB_005485</name>
</gene>
<keyword evidence="7 8" id="KW-0807">Transducer</keyword>
<keyword evidence="5 8" id="KW-0472">Membrane</keyword>
<keyword evidence="4 8" id="KW-1133">Transmembrane helix</keyword>
<dbReference type="Proteomes" id="UP000292052">
    <property type="component" value="Unassembled WGS sequence"/>
</dbReference>
<dbReference type="AlphaFoldDB" id="A0A482WEU9"/>
<evidence type="ECO:0000256" key="6">
    <source>
        <dbReference type="ARBA" id="ARBA00023170"/>
    </source>
</evidence>
<dbReference type="PANTHER" id="PTHR21143:SF104">
    <property type="entry name" value="GUSTATORY RECEPTOR 8A-RELATED"/>
    <property type="match status" value="1"/>
</dbReference>
<dbReference type="GO" id="GO:0005886">
    <property type="term" value="C:plasma membrane"/>
    <property type="evidence" value="ECO:0007669"/>
    <property type="project" value="UniProtKB-SubCell"/>
</dbReference>
<dbReference type="InterPro" id="IPR013604">
    <property type="entry name" value="7TM_chemorcpt"/>
</dbReference>
<evidence type="ECO:0000313" key="9">
    <source>
        <dbReference type="EMBL" id="RZC43223.1"/>
    </source>
</evidence>
<dbReference type="GO" id="GO:0007635">
    <property type="term" value="P:chemosensory behavior"/>
    <property type="evidence" value="ECO:0007669"/>
    <property type="project" value="TreeGrafter"/>
</dbReference>